<dbReference type="InterPro" id="IPR052077">
    <property type="entry name" value="CcrZ_PhaseVar_Mediator"/>
</dbReference>
<name>A0ABT0KAB9_9GAMM</name>
<dbReference type="InterPro" id="IPR011009">
    <property type="entry name" value="Kinase-like_dom_sf"/>
</dbReference>
<organism evidence="2 3">
    <name type="scientific">Serratia silvae</name>
    <dbReference type="NCBI Taxonomy" id="2824122"/>
    <lineage>
        <taxon>Bacteria</taxon>
        <taxon>Pseudomonadati</taxon>
        <taxon>Pseudomonadota</taxon>
        <taxon>Gammaproteobacteria</taxon>
        <taxon>Enterobacterales</taxon>
        <taxon>Yersiniaceae</taxon>
        <taxon>Serratia</taxon>
    </lineage>
</organism>
<feature type="domain" description="Aminoglycoside phosphotransferase" evidence="1">
    <location>
        <begin position="525"/>
        <end position="687"/>
    </location>
</feature>
<feature type="domain" description="Aminoglycoside phosphotransferase" evidence="1">
    <location>
        <begin position="209"/>
        <end position="348"/>
    </location>
</feature>
<evidence type="ECO:0000313" key="2">
    <source>
        <dbReference type="EMBL" id="MCL1028968.1"/>
    </source>
</evidence>
<reference evidence="2" key="1">
    <citation type="submission" date="2021-04" db="EMBL/GenBank/DDBJ databases">
        <title>Genome sequence of Serratia sp. arafor3.</title>
        <authorList>
            <person name="Besaury L."/>
        </authorList>
    </citation>
    <scope>NUCLEOTIDE SEQUENCE</scope>
    <source>
        <strain evidence="2">Arafor3</strain>
    </source>
</reference>
<dbReference type="RefSeq" id="WP_248945230.1">
    <property type="nucleotide sequence ID" value="NZ_CBCSGY010000024.1"/>
</dbReference>
<evidence type="ECO:0000313" key="3">
    <source>
        <dbReference type="Proteomes" id="UP001165275"/>
    </source>
</evidence>
<dbReference type="SUPFAM" id="SSF56112">
    <property type="entry name" value="Protein kinase-like (PK-like)"/>
    <property type="match status" value="2"/>
</dbReference>
<dbReference type="PANTHER" id="PTHR40086:SF1">
    <property type="entry name" value="CELL CYCLE REGULATOR CCRZ"/>
    <property type="match status" value="1"/>
</dbReference>
<protein>
    <submittedName>
        <fullName evidence="2">Phosphotransferase</fullName>
    </submittedName>
</protein>
<sequence>MTKHAAELRIIAQDPQLPGLALLLDNDALLQALRCLPPLQDAQFVTLDYLRYKPGNSCAASLTVTLGSQQRKTYFAKALTAERFIQSWQHPKRQALIAAGDPDAPLALHASAILLQHPLHDRTLRFLHLLKHDETRQALFRQLLPSFNEVEHIDWRFLRYKPERRTIIQLSCQNKPIAILRCACAKEYGRMLQGTAVGAALGHISLLGSLGNQRMLATRWIAGESLGPEHSGTLSLSAMEAAGSALAQVHCTPFSLPKASGSNENIQALWRVLNILTVIHPSGAVRYHELATKIAQYLMACRIEPVLIHGDFSADQVVKPADGGALHIIDWDRCTYGAPLMDLASFQARLELQAIDKTLQYPSVDSVMNAFLSGYSVTRTSPVDKQALAWYAAWALMCLATEPFRTRAEDWPEQIEALLDRVQQLLAQPTSTVFLPAEKLLVQLSTPSIMAQPLIAALNLPPQSRLQACRIVRHKPGRRAIIHYQIADPDHRQPHEVLGKYSKKGVNRAAFDYQKRLWRQGWHGAAPFTVPEPLALLPEWNIWLQRKVDAVALTELLIPSEPRLAELGTQVGKALAALHQHRGLQLAVAAKTWRIADELAVLQQGLHKVAALYPHWQIRLDRLLRACEHASLPLNREKTSCVHRDFYPDQVLINNQHPLRLTLLDFDLCCTSSPALDAGNYLAHVRELALRRYGDIHALDSHEQAFTTAFLTDSPEVAPRSIMTFTTLALTRHIFLSTQFTERHHTTATLIALCEQALAKELKQE</sequence>
<dbReference type="PANTHER" id="PTHR40086">
    <property type="entry name" value="PHOSPHOTRANSFERASE YTMP-RELATED"/>
    <property type="match status" value="1"/>
</dbReference>
<dbReference type="InterPro" id="IPR002575">
    <property type="entry name" value="Aminoglycoside_PTrfase"/>
</dbReference>
<dbReference type="Gene3D" id="3.90.1200.10">
    <property type="match status" value="2"/>
</dbReference>
<dbReference type="EMBL" id="JAGQDC010000004">
    <property type="protein sequence ID" value="MCL1028968.1"/>
    <property type="molecule type" value="Genomic_DNA"/>
</dbReference>
<dbReference type="Pfam" id="PF01636">
    <property type="entry name" value="APH"/>
    <property type="match status" value="2"/>
</dbReference>
<keyword evidence="3" id="KW-1185">Reference proteome</keyword>
<dbReference type="Proteomes" id="UP001165275">
    <property type="component" value="Unassembled WGS sequence"/>
</dbReference>
<accession>A0ABT0KAB9</accession>
<proteinExistence type="predicted"/>
<evidence type="ECO:0000259" key="1">
    <source>
        <dbReference type="Pfam" id="PF01636"/>
    </source>
</evidence>
<gene>
    <name evidence="2" type="ORF">KAJ71_08010</name>
</gene>
<comment type="caution">
    <text evidence="2">The sequence shown here is derived from an EMBL/GenBank/DDBJ whole genome shotgun (WGS) entry which is preliminary data.</text>
</comment>